<gene>
    <name evidence="2" type="ORF">PCA31118_05104</name>
</gene>
<protein>
    <submittedName>
        <fullName evidence="2">Uncharacterized protein</fullName>
    </submittedName>
</protein>
<reference evidence="2 3" key="1">
    <citation type="submission" date="2019-08" db="EMBL/GenBank/DDBJ databases">
        <authorList>
            <person name="Peeters C."/>
        </authorList>
    </citation>
    <scope>NUCLEOTIDE SEQUENCE [LARGE SCALE GENOMIC DNA]</scope>
    <source>
        <strain evidence="2 3">LMG 31118</strain>
    </source>
</reference>
<feature type="region of interest" description="Disordered" evidence="1">
    <location>
        <begin position="1"/>
        <end position="25"/>
    </location>
</feature>
<sequence length="332" mass="37776">MPIEKQQPDKSVSRRATHVRQGSNSDFLKQINTMPHGLIVVKAPEPYSWWVREAVEKQFVCGHEIAGVCLPSVRFLWSMHSGGAHGPDKLSLATLGGTSANPVPRMFCNVSSRSNYNFSSDEGLDTVVPMIERASGGCVTFSQPSDLLSLERFIDAMHEIRSAAKKSSTYVVMFIIPSDQQEMPDIREFCDDYFDVEACEPNPNAHYAFSIDSARLTDMYGFGFGKMICNCRVFDAGYESDFEPFIAKSLINRYIWRLHASGKSLSAIAELIFVHRSTVRRRLNQMPRVYPLDFDEDEEERYFDEIYFGGSVRRGDDESIDFFKSFVRQSQR</sequence>
<organism evidence="2 3">
    <name type="scientific">Pandoraea captiosa</name>
    <dbReference type="NCBI Taxonomy" id="2508302"/>
    <lineage>
        <taxon>Bacteria</taxon>
        <taxon>Pseudomonadati</taxon>
        <taxon>Pseudomonadota</taxon>
        <taxon>Betaproteobacteria</taxon>
        <taxon>Burkholderiales</taxon>
        <taxon>Burkholderiaceae</taxon>
        <taxon>Pandoraea</taxon>
    </lineage>
</organism>
<dbReference type="RefSeq" id="WP_150627715.1">
    <property type="nucleotide sequence ID" value="NZ_CABPSQ010000018.1"/>
</dbReference>
<name>A0A5E5ARA8_9BURK</name>
<feature type="compositionally biased region" description="Basic and acidic residues" evidence="1">
    <location>
        <begin position="1"/>
        <end position="12"/>
    </location>
</feature>
<dbReference type="AlphaFoldDB" id="A0A5E5ARA8"/>
<evidence type="ECO:0000313" key="2">
    <source>
        <dbReference type="EMBL" id="VVE75954.1"/>
    </source>
</evidence>
<keyword evidence="3" id="KW-1185">Reference proteome</keyword>
<dbReference type="OrthoDB" id="9129800at2"/>
<proteinExistence type="predicted"/>
<dbReference type="Proteomes" id="UP000414136">
    <property type="component" value="Unassembled WGS sequence"/>
</dbReference>
<dbReference type="EMBL" id="CABPSQ010000018">
    <property type="protein sequence ID" value="VVE75954.1"/>
    <property type="molecule type" value="Genomic_DNA"/>
</dbReference>
<accession>A0A5E5ARA8</accession>
<evidence type="ECO:0000313" key="3">
    <source>
        <dbReference type="Proteomes" id="UP000414136"/>
    </source>
</evidence>
<evidence type="ECO:0000256" key="1">
    <source>
        <dbReference type="SAM" id="MobiDB-lite"/>
    </source>
</evidence>